<organism evidence="2 3">
    <name type="scientific">Lactobacillus helveticus</name>
    <name type="common">Lactobacillus suntoryeus</name>
    <dbReference type="NCBI Taxonomy" id="1587"/>
    <lineage>
        <taxon>Bacteria</taxon>
        <taxon>Bacillati</taxon>
        <taxon>Bacillota</taxon>
        <taxon>Bacilli</taxon>
        <taxon>Lactobacillales</taxon>
        <taxon>Lactobacillaceae</taxon>
        <taxon>Lactobacillus</taxon>
    </lineage>
</organism>
<dbReference type="AlphaFoldDB" id="A0AAV4E5Y1"/>
<name>A0AAV4E5Y1_LACHE</name>
<feature type="transmembrane region" description="Helical" evidence="1">
    <location>
        <begin position="5"/>
        <end position="25"/>
    </location>
</feature>
<evidence type="ECO:0000313" key="2">
    <source>
        <dbReference type="EMBL" id="GFP13055.1"/>
    </source>
</evidence>
<sequence>MAIMLIVFSLTEMIMVLISLCFAFTTQLALAYYLLVLATAILTLLLWGYTNFALNKLQILHIEITPDERPKAVRTIYLKAIIERILCFIPCMIGSAFGSSVANNGSMVNILSFWPQGLWASICVGGGVAIGKLHRLKVIKD</sequence>
<dbReference type="EMBL" id="BLYV01000194">
    <property type="protein sequence ID" value="GFP13055.1"/>
    <property type="molecule type" value="Genomic_DNA"/>
</dbReference>
<keyword evidence="1" id="KW-1133">Transmembrane helix</keyword>
<gene>
    <name evidence="2" type="ORF">LHEJCM1062_09270</name>
</gene>
<feature type="transmembrane region" description="Helical" evidence="1">
    <location>
        <begin position="31"/>
        <end position="49"/>
    </location>
</feature>
<proteinExistence type="predicted"/>
<comment type="caution">
    <text evidence="2">The sequence shown here is derived from an EMBL/GenBank/DDBJ whole genome shotgun (WGS) entry which is preliminary data.</text>
</comment>
<evidence type="ECO:0000256" key="1">
    <source>
        <dbReference type="SAM" id="Phobius"/>
    </source>
</evidence>
<accession>A0AAV4E5Y1</accession>
<evidence type="ECO:0000313" key="3">
    <source>
        <dbReference type="Proteomes" id="UP000630086"/>
    </source>
</evidence>
<dbReference type="Proteomes" id="UP000630086">
    <property type="component" value="Unassembled WGS sequence"/>
</dbReference>
<keyword evidence="1" id="KW-0812">Transmembrane</keyword>
<feature type="transmembrane region" description="Helical" evidence="1">
    <location>
        <begin position="81"/>
        <end position="101"/>
    </location>
</feature>
<keyword evidence="1" id="KW-0472">Membrane</keyword>
<feature type="transmembrane region" description="Helical" evidence="1">
    <location>
        <begin position="113"/>
        <end position="131"/>
    </location>
</feature>
<protein>
    <submittedName>
        <fullName evidence="2">Uncharacterized protein</fullName>
    </submittedName>
</protein>
<reference evidence="2" key="1">
    <citation type="submission" date="2020-07" db="EMBL/GenBank/DDBJ databases">
        <title>Draft genome sequence of Lactobacillus helveticus strain JCM 1062.</title>
        <authorList>
            <person name="Endo A."/>
            <person name="Maeno S."/>
            <person name="Kido Y."/>
        </authorList>
    </citation>
    <scope>NUCLEOTIDE SEQUENCE</scope>
    <source>
        <strain evidence="2">JCM 1062</strain>
    </source>
</reference>